<evidence type="ECO:0000313" key="8">
    <source>
        <dbReference type="Proteomes" id="UP000243553"/>
    </source>
</evidence>
<feature type="region of interest" description="Disordered" evidence="4">
    <location>
        <begin position="282"/>
        <end position="359"/>
    </location>
</feature>
<dbReference type="KEGG" id="vg:32707840"/>
<dbReference type="InterPro" id="IPR002896">
    <property type="entry name" value="Herpes_glycop_dom"/>
</dbReference>
<dbReference type="GO" id="GO:0019031">
    <property type="term" value="C:viral envelope"/>
    <property type="evidence" value="ECO:0007669"/>
    <property type="project" value="UniProtKB-KW"/>
</dbReference>
<dbReference type="GO" id="GO:0016020">
    <property type="term" value="C:membrane"/>
    <property type="evidence" value="ECO:0007669"/>
    <property type="project" value="InterPro"/>
</dbReference>
<organism evidence="7 8">
    <name type="scientific">Herpesvirus ateles type 1 (strain Lennette)</name>
    <dbReference type="NCBI Taxonomy" id="35243"/>
    <lineage>
        <taxon>Viruses</taxon>
        <taxon>Duplodnaviria</taxon>
        <taxon>Heunggongvirae</taxon>
        <taxon>Peploviricota</taxon>
        <taxon>Herviviricetes</taxon>
        <taxon>Herpesvirales</taxon>
        <taxon>Orthoherpesviridae</taxon>
        <taxon>Alphaherpesvirinae</taxon>
        <taxon>Simplexvirus</taxon>
        <taxon>Simplexvirus atelinealpha1</taxon>
    </lineage>
</organism>
<proteinExistence type="predicted"/>
<organismHost>
    <name type="scientific">Ateles</name>
    <dbReference type="NCBI Taxonomy" id="9506"/>
</organismHost>
<dbReference type="Gene3D" id="2.70.230.10">
    <property type="match status" value="1"/>
</dbReference>
<dbReference type="GO" id="GO:0055036">
    <property type="term" value="C:virion membrane"/>
    <property type="evidence" value="ECO:0007669"/>
    <property type="project" value="UniProtKB-SubCell"/>
</dbReference>
<evidence type="ECO:0000256" key="4">
    <source>
        <dbReference type="SAM" id="MobiDB-lite"/>
    </source>
</evidence>
<dbReference type="Proteomes" id="UP000243553">
    <property type="component" value="Segment"/>
</dbReference>
<reference evidence="7 8" key="1">
    <citation type="journal article" date="2017" name="Arch. Virol.">
        <title>Sequence of the ateline alphaherpesvirus 1 (HVA1) genome.</title>
        <authorList>
            <person name="Eberle R."/>
            <person name="Black D.H."/>
        </authorList>
    </citation>
    <scope>NUCLEOTIDE SEQUENCE [LARGE SCALE GENOMIC DNA]</scope>
    <source>
        <strain evidence="7">Lennette</strain>
    </source>
</reference>
<keyword evidence="5" id="KW-1133">Transmembrane helix</keyword>
<keyword evidence="3 7" id="KW-0261">Viral envelope protein</keyword>
<comment type="subcellular location">
    <subcellularLocation>
        <location evidence="1">Virion membrane</location>
        <topology evidence="1">Single-pass type I membrane protein</topology>
    </subcellularLocation>
</comment>
<keyword evidence="2" id="KW-0946">Virion</keyword>
<sequence>MRPPTAASPPAPRAAMLPLLVCAAALASAALAAPRSATGAPGGSARARMTVAPPTAATDPPGVRRAYNLAPHIPSPYRALGNDTPTYYNAPSEYCGSVFMEAPSELGRVVDPNGGDLPETGNDTFNATIAWFKMEPACAVPISVMEFSGCLPRRPLGACAVQTLPRWLGYDNFSAPSEDLLGLHMHAPPAGINGLYVRLVEVANRTEVVRFALSQRDYPPCPYSKPAAFHSGACLTPSRFDEGVSVDAIAMSSRYIPENQRRLVDYLLRDAGWEGSKTPSRGVFIPRNVSLPEAAPPPTPGPPDAPLDPLVDDFVPGPEGPAWTPGWPGDAPEDDGADSAGGDAGPRADDGPVGPGGGAWTRVRWPVVGGAAAGVAAALAVGVACACLRQRRRGFRHTRLPLIRGN</sequence>
<keyword evidence="5" id="KW-0472">Membrane</keyword>
<keyword evidence="5" id="KW-0812">Transmembrane</keyword>
<evidence type="ECO:0000256" key="3">
    <source>
        <dbReference type="ARBA" id="ARBA00022879"/>
    </source>
</evidence>
<dbReference type="SUPFAM" id="SSF48726">
    <property type="entry name" value="Immunoglobulin"/>
    <property type="match status" value="1"/>
</dbReference>
<dbReference type="EMBL" id="KY385637">
    <property type="protein sequence ID" value="AQS79223.1"/>
    <property type="molecule type" value="Genomic_DNA"/>
</dbReference>
<name>A0A1S6JLS0_HSVA1</name>
<evidence type="ECO:0000256" key="1">
    <source>
        <dbReference type="ARBA" id="ARBA00004563"/>
    </source>
</evidence>
<feature type="domain" description="Herpesvirus glycoprotein D/GG/GX" evidence="6">
    <location>
        <begin position="88"/>
        <end position="212"/>
    </location>
</feature>
<dbReference type="Pfam" id="PF01537">
    <property type="entry name" value="Herpes_glycop_D"/>
    <property type="match status" value="1"/>
</dbReference>
<dbReference type="OrthoDB" id="7801at10239"/>
<accession>A0A1S6JLS0</accession>
<dbReference type="RefSeq" id="YP_009361945.1">
    <property type="nucleotide sequence ID" value="NC_034446.1"/>
</dbReference>
<feature type="transmembrane region" description="Helical" evidence="5">
    <location>
        <begin position="365"/>
        <end position="388"/>
    </location>
</feature>
<evidence type="ECO:0000313" key="7">
    <source>
        <dbReference type="EMBL" id="AQS79223.1"/>
    </source>
</evidence>
<evidence type="ECO:0000256" key="2">
    <source>
        <dbReference type="ARBA" id="ARBA00022844"/>
    </source>
</evidence>
<dbReference type="GeneID" id="32707840"/>
<keyword evidence="8" id="KW-1185">Reference proteome</keyword>
<evidence type="ECO:0000256" key="5">
    <source>
        <dbReference type="SAM" id="Phobius"/>
    </source>
</evidence>
<feature type="compositionally biased region" description="Pro residues" evidence="4">
    <location>
        <begin position="294"/>
        <end position="306"/>
    </location>
</feature>
<gene>
    <name evidence="7" type="primary">US6</name>
</gene>
<evidence type="ECO:0000259" key="6">
    <source>
        <dbReference type="Pfam" id="PF01537"/>
    </source>
</evidence>
<protein>
    <submittedName>
        <fullName evidence="7">Envelope glycoprotein D</fullName>
    </submittedName>
</protein>
<feature type="compositionally biased region" description="Low complexity" evidence="4">
    <location>
        <begin position="307"/>
        <end position="317"/>
    </location>
</feature>
<dbReference type="InterPro" id="IPR036179">
    <property type="entry name" value="Ig-like_dom_sf"/>
</dbReference>